<accession>A0ABZ0SDH3</accession>
<evidence type="ECO:0000256" key="1">
    <source>
        <dbReference type="SAM" id="MobiDB-lite"/>
    </source>
</evidence>
<evidence type="ECO:0000313" key="2">
    <source>
        <dbReference type="EMBL" id="WPL18166.1"/>
    </source>
</evidence>
<feature type="compositionally biased region" description="Polar residues" evidence="1">
    <location>
        <begin position="57"/>
        <end position="72"/>
    </location>
</feature>
<keyword evidence="3" id="KW-1185">Reference proteome</keyword>
<organism evidence="2 3">
    <name type="scientific">Thiorhodovibrio winogradskyi</name>
    <dbReference type="NCBI Taxonomy" id="77007"/>
    <lineage>
        <taxon>Bacteria</taxon>
        <taxon>Pseudomonadati</taxon>
        <taxon>Pseudomonadota</taxon>
        <taxon>Gammaproteobacteria</taxon>
        <taxon>Chromatiales</taxon>
        <taxon>Chromatiaceae</taxon>
        <taxon>Thiorhodovibrio</taxon>
    </lineage>
</organism>
<dbReference type="EMBL" id="CP121472">
    <property type="protein sequence ID" value="WPL18166.1"/>
    <property type="molecule type" value="Genomic_DNA"/>
</dbReference>
<reference evidence="2 3" key="1">
    <citation type="journal article" date="2023" name="Microorganisms">
        <title>Thiorhodovibrio frisius and Trv. litoralis spp. nov., Two Novel Members from a Clade of Fastidious Purple Sulfur Bacteria That Exhibit Unique Red-Shifted Light-Harvesting Capabilities.</title>
        <authorList>
            <person name="Methner A."/>
            <person name="Kuzyk S.B."/>
            <person name="Petersen J."/>
            <person name="Bauer S."/>
            <person name="Brinkmann H."/>
            <person name="Sichau K."/>
            <person name="Wanner G."/>
            <person name="Wolf J."/>
            <person name="Neumann-Schaal M."/>
            <person name="Henke P."/>
            <person name="Tank M."/>
            <person name="Sproer C."/>
            <person name="Bunk B."/>
            <person name="Overmann J."/>
        </authorList>
    </citation>
    <scope>NUCLEOTIDE SEQUENCE [LARGE SCALE GENOMIC DNA]</scope>
    <source>
        <strain evidence="2 3">DSM 6702</strain>
    </source>
</reference>
<name>A0ABZ0SDH3_9GAMM</name>
<feature type="region of interest" description="Disordered" evidence="1">
    <location>
        <begin position="29"/>
        <end position="92"/>
    </location>
</feature>
<sequence length="92" mass="9683">MKNLGGADPDSGYTDPLFGSVSIHLVTNKTTHCSPTKGTKRAATRYDGAANAPDAGTNRSVSGLLTHPTTADQAAHQRKGNKADGESRYLFH</sequence>
<feature type="compositionally biased region" description="Basic and acidic residues" evidence="1">
    <location>
        <begin position="81"/>
        <end position="92"/>
    </location>
</feature>
<dbReference type="Proteomes" id="UP001432180">
    <property type="component" value="Chromosome"/>
</dbReference>
<evidence type="ECO:0000313" key="3">
    <source>
        <dbReference type="Proteomes" id="UP001432180"/>
    </source>
</evidence>
<gene>
    <name evidence="2" type="ORF">Thiowin_03225</name>
</gene>
<proteinExistence type="predicted"/>
<protein>
    <submittedName>
        <fullName evidence="2">Uncharacterized protein</fullName>
    </submittedName>
</protein>